<accession>A0A346Y4G7</accession>
<dbReference type="SUPFAM" id="SSF55486">
    <property type="entry name" value="Metalloproteases ('zincins'), catalytic domain"/>
    <property type="match status" value="1"/>
</dbReference>
<reference evidence="1 2" key="1">
    <citation type="submission" date="2018-09" db="EMBL/GenBank/DDBJ databases">
        <title>Complete genome sequence of Euzebya sp. DY32-46 isolated from seawater of Pacific Ocean.</title>
        <authorList>
            <person name="Xu L."/>
            <person name="Wu Y.-H."/>
            <person name="Xu X.-W."/>
        </authorList>
    </citation>
    <scope>NUCLEOTIDE SEQUENCE [LARGE SCALE GENOMIC DNA]</scope>
    <source>
        <strain evidence="1 2">DY32-46</strain>
    </source>
</reference>
<evidence type="ECO:0000313" key="1">
    <source>
        <dbReference type="EMBL" id="AXV09364.1"/>
    </source>
</evidence>
<proteinExistence type="predicted"/>
<name>A0A346Y4G7_9ACTN</name>
<evidence type="ECO:0000313" key="2">
    <source>
        <dbReference type="Proteomes" id="UP000264006"/>
    </source>
</evidence>
<dbReference type="EMBL" id="CP031165">
    <property type="protein sequence ID" value="AXV09364.1"/>
    <property type="molecule type" value="Genomic_DNA"/>
</dbReference>
<dbReference type="AlphaFoldDB" id="A0A346Y4G7"/>
<dbReference type="Gene3D" id="3.40.390.10">
    <property type="entry name" value="Collagenase (Catalytic Domain)"/>
    <property type="match status" value="1"/>
</dbReference>
<dbReference type="Proteomes" id="UP000264006">
    <property type="component" value="Chromosome"/>
</dbReference>
<dbReference type="KEGG" id="euz:DVS28_a4703"/>
<organism evidence="1 2">
    <name type="scientific">Euzebya pacifica</name>
    <dbReference type="NCBI Taxonomy" id="1608957"/>
    <lineage>
        <taxon>Bacteria</taxon>
        <taxon>Bacillati</taxon>
        <taxon>Actinomycetota</taxon>
        <taxon>Nitriliruptoria</taxon>
        <taxon>Euzebyales</taxon>
    </lineage>
</organism>
<sequence length="690" mass="70215">MALLVIAMAVPAVAQLPAGSRIGNDDDPTAASIDISTSTRPDGSVARVVLGRNDVFPDNLAGSGAAGADGALLLVDPAPAGLSEDVGREIARLLPTDAPAECGTGLDAEVILLGGEAALSAQLFTDLEENFCVDRLAGPSRVETSTAIAAALLASGAPRGTLLVARDDNPADSAAAGAWSAATGSPIVVTSSTSLHPSVAALLDPANGQWDRVVLLGGTAALNADVEAQVRAAAGAGTEVVRIAGAARDDTALQIGLQLWGGTAGAAVAIVNGYSDTFWTYALPGGVAASSVNAPLLYVQTDAVPGTTASYLGDRMPTVTTIGPAGQVSDATKAEAERIAGGGGTTPPPAANDLRIIGLTPDADGTVTVTAAPGDYSITVVATAADGSSQVFFDGVTGPGIALGQGDIAEGATFGDNALVFPFLPDQQVQPGDYAFPLFSDGGIGTVQAIVKSGDPNARQVLDANFYVVTDHQSIDEQAERDALSGTYRQIGEQIFGQQNLGVGTMQILDVPADLKARHSQLEVAADEGNSPEIRHLCSSLRGLSGEARTINFAIVDNIVDDPPPPPGQDAGETEGIAAGIPGVPLLADMGNSCVIIIANGGRDISQLGTTTWHEAGHFLGLFHTSEEDGATFDPLPDTPECRDPNGDGTIDEQECGAAGQNFMFYDSDSTNMTAHQAFVMRHNPLFRPA</sequence>
<dbReference type="GO" id="GO:0008237">
    <property type="term" value="F:metallopeptidase activity"/>
    <property type="evidence" value="ECO:0007669"/>
    <property type="project" value="InterPro"/>
</dbReference>
<dbReference type="InterPro" id="IPR007253">
    <property type="entry name" value="Cell_wall-bd_2"/>
</dbReference>
<keyword evidence="2" id="KW-1185">Reference proteome</keyword>
<protein>
    <submittedName>
        <fullName evidence="1">Uncharacterized protein</fullName>
    </submittedName>
</protein>
<dbReference type="InterPro" id="IPR024079">
    <property type="entry name" value="MetalloPept_cat_dom_sf"/>
</dbReference>
<gene>
    <name evidence="1" type="ORF">DVS28_a4703</name>
</gene>
<dbReference type="Pfam" id="PF04122">
    <property type="entry name" value="CW_binding_2"/>
    <property type="match status" value="2"/>
</dbReference>